<dbReference type="AlphaFoldDB" id="A0A4P8IHZ9"/>
<proteinExistence type="predicted"/>
<evidence type="ECO:0000313" key="4">
    <source>
        <dbReference type="Proteomes" id="UP000298656"/>
    </source>
</evidence>
<dbReference type="RefSeq" id="WP_137331174.1">
    <property type="nucleotide sequence ID" value="NZ_CP040077.1"/>
</dbReference>
<evidence type="ECO:0000256" key="1">
    <source>
        <dbReference type="SAM" id="MobiDB-lite"/>
    </source>
</evidence>
<sequence length="257" mass="27175">MSNTASNMGHSGESTAVQLTPKQIKFIEDEAKHLDAVTDKDVLKHFTETWWNLCQWEKQRLDILDTKAQMLLGLSGLATAILGTGFAEQSHFLRAFAAFGFLLTMACALFALRVRNVGGFIDGEVFGALSAATTPVGNTPPFTDTDVTKCYYRETALQRWLVYDLYKKASASKSIWVRRAQVVAVLAIVLAAVAVMIPTPQPQSRRPTSAEAALAPTSSTASSSASSPAAASGAAAASGQASTVMPASAANALPAHP</sequence>
<protein>
    <submittedName>
        <fullName evidence="3">Uncharacterized protein</fullName>
    </submittedName>
</protein>
<dbReference type="EMBL" id="CP040077">
    <property type="protein sequence ID" value="QCP48332.1"/>
    <property type="molecule type" value="Genomic_DNA"/>
</dbReference>
<feature type="compositionally biased region" description="Low complexity" evidence="1">
    <location>
        <begin position="209"/>
        <end position="232"/>
    </location>
</feature>
<organism evidence="3 4">
    <name type="scientific">Trinickia violacea</name>
    <dbReference type="NCBI Taxonomy" id="2571746"/>
    <lineage>
        <taxon>Bacteria</taxon>
        <taxon>Pseudomonadati</taxon>
        <taxon>Pseudomonadota</taxon>
        <taxon>Betaproteobacteria</taxon>
        <taxon>Burkholderiales</taxon>
        <taxon>Burkholderiaceae</taxon>
        <taxon>Trinickia</taxon>
    </lineage>
</organism>
<dbReference type="KEGG" id="tvl:FAZ95_03510"/>
<dbReference type="Proteomes" id="UP000298656">
    <property type="component" value="Chromosome 1"/>
</dbReference>
<keyword evidence="4" id="KW-1185">Reference proteome</keyword>
<gene>
    <name evidence="3" type="ORF">FAZ95_03510</name>
</gene>
<name>A0A4P8IHZ9_9BURK</name>
<evidence type="ECO:0000256" key="2">
    <source>
        <dbReference type="SAM" id="Phobius"/>
    </source>
</evidence>
<accession>A0A4P8IHZ9</accession>
<keyword evidence="2" id="KW-0472">Membrane</keyword>
<reference evidence="3 4" key="1">
    <citation type="submission" date="2019-05" db="EMBL/GenBank/DDBJ databases">
        <title>Burkholderia sp. DHOD12, isolated from subtropical forest soil.</title>
        <authorList>
            <person name="Gao Z.-H."/>
            <person name="Qiu L.-H."/>
        </authorList>
    </citation>
    <scope>NUCLEOTIDE SEQUENCE [LARGE SCALE GENOMIC DNA]</scope>
    <source>
        <strain evidence="3 4">DHOD12</strain>
    </source>
</reference>
<feature type="transmembrane region" description="Helical" evidence="2">
    <location>
        <begin position="176"/>
        <end position="197"/>
    </location>
</feature>
<evidence type="ECO:0000313" key="3">
    <source>
        <dbReference type="EMBL" id="QCP48332.1"/>
    </source>
</evidence>
<keyword evidence="2" id="KW-0812">Transmembrane</keyword>
<feature type="transmembrane region" description="Helical" evidence="2">
    <location>
        <begin position="92"/>
        <end position="112"/>
    </location>
</feature>
<feature type="transmembrane region" description="Helical" evidence="2">
    <location>
        <begin position="68"/>
        <end position="86"/>
    </location>
</feature>
<keyword evidence="2" id="KW-1133">Transmembrane helix</keyword>
<feature type="region of interest" description="Disordered" evidence="1">
    <location>
        <begin position="200"/>
        <end position="232"/>
    </location>
</feature>